<proteinExistence type="predicted"/>
<keyword evidence="2" id="KW-1185">Reference proteome</keyword>
<dbReference type="SUPFAM" id="SSF53756">
    <property type="entry name" value="UDP-Glycosyltransferase/glycogen phosphorylase"/>
    <property type="match status" value="1"/>
</dbReference>
<dbReference type="OrthoDB" id="5835829at2759"/>
<accession>A0A5C7GT46</accession>
<comment type="caution">
    <text evidence="1">The sequence shown here is derived from an EMBL/GenBank/DDBJ whole genome shotgun (WGS) entry which is preliminary data.</text>
</comment>
<protein>
    <submittedName>
        <fullName evidence="1">Uncharacterized protein</fullName>
    </submittedName>
</protein>
<dbReference type="Proteomes" id="UP000323000">
    <property type="component" value="Chromosome 13"/>
</dbReference>
<sequence length="143" mass="15517">MGHKTSMNKSPSLASSPNNLISLLKFLPSLSSSGLSQPALNWENEAILGTLILGYLLKDQIINARLMGGDLKVGVEVEKGEEDGQFTSEGVCRAVKTAMDENSEVGKLVKESHAVQREFLLSKGLESCYIDGFVQNLHDLLKP</sequence>
<gene>
    <name evidence="1" type="ORF">EZV62_026786</name>
</gene>
<evidence type="ECO:0000313" key="1">
    <source>
        <dbReference type="EMBL" id="TXG47492.1"/>
    </source>
</evidence>
<reference evidence="2" key="1">
    <citation type="journal article" date="2019" name="Gigascience">
        <title>De novo genome assembly of the endangered Acer yangbiense, a plant species with extremely small populations endemic to Yunnan Province, China.</title>
        <authorList>
            <person name="Yang J."/>
            <person name="Wariss H.M."/>
            <person name="Tao L."/>
            <person name="Zhang R."/>
            <person name="Yun Q."/>
            <person name="Hollingsworth P."/>
            <person name="Dao Z."/>
            <person name="Luo G."/>
            <person name="Guo H."/>
            <person name="Ma Y."/>
            <person name="Sun W."/>
        </authorList>
    </citation>
    <scope>NUCLEOTIDE SEQUENCE [LARGE SCALE GENOMIC DNA]</scope>
    <source>
        <strain evidence="2">cv. Malutang</strain>
    </source>
</reference>
<dbReference type="EMBL" id="VAHF01000013">
    <property type="protein sequence ID" value="TXG47492.1"/>
    <property type="molecule type" value="Genomic_DNA"/>
</dbReference>
<dbReference type="Gene3D" id="3.40.50.2000">
    <property type="entry name" value="Glycogen Phosphorylase B"/>
    <property type="match status" value="1"/>
</dbReference>
<name>A0A5C7GT46_9ROSI</name>
<dbReference type="AlphaFoldDB" id="A0A5C7GT46"/>
<organism evidence="1 2">
    <name type="scientific">Acer yangbiense</name>
    <dbReference type="NCBI Taxonomy" id="1000413"/>
    <lineage>
        <taxon>Eukaryota</taxon>
        <taxon>Viridiplantae</taxon>
        <taxon>Streptophyta</taxon>
        <taxon>Embryophyta</taxon>
        <taxon>Tracheophyta</taxon>
        <taxon>Spermatophyta</taxon>
        <taxon>Magnoliopsida</taxon>
        <taxon>eudicotyledons</taxon>
        <taxon>Gunneridae</taxon>
        <taxon>Pentapetalae</taxon>
        <taxon>rosids</taxon>
        <taxon>malvids</taxon>
        <taxon>Sapindales</taxon>
        <taxon>Sapindaceae</taxon>
        <taxon>Hippocastanoideae</taxon>
        <taxon>Acereae</taxon>
        <taxon>Acer</taxon>
    </lineage>
</organism>
<evidence type="ECO:0000313" key="2">
    <source>
        <dbReference type="Proteomes" id="UP000323000"/>
    </source>
</evidence>